<dbReference type="GO" id="GO:0008168">
    <property type="term" value="F:methyltransferase activity"/>
    <property type="evidence" value="ECO:0007669"/>
    <property type="project" value="UniProtKB-KW"/>
</dbReference>
<dbReference type="Gene3D" id="3.40.50.150">
    <property type="entry name" value="Vaccinia Virus protein VP39"/>
    <property type="match status" value="1"/>
</dbReference>
<keyword evidence="2" id="KW-0808">Transferase</keyword>
<organism evidence="2 3">
    <name type="scientific">Denitratimonas tolerans</name>
    <dbReference type="NCBI Taxonomy" id="1338420"/>
    <lineage>
        <taxon>Bacteria</taxon>
        <taxon>Pseudomonadati</taxon>
        <taxon>Pseudomonadota</taxon>
        <taxon>Gammaproteobacteria</taxon>
        <taxon>Lysobacterales</taxon>
        <taxon>Lysobacteraceae</taxon>
        <taxon>Denitratimonas</taxon>
    </lineage>
</organism>
<protein>
    <submittedName>
        <fullName evidence="2">Class I SAM-dependent methyltransferase</fullName>
    </submittedName>
</protein>
<dbReference type="Proteomes" id="UP001364472">
    <property type="component" value="Unassembled WGS sequence"/>
</dbReference>
<proteinExistence type="predicted"/>
<comment type="caution">
    <text evidence="2">The sequence shown here is derived from an EMBL/GenBank/DDBJ whole genome shotgun (WGS) entry which is preliminary data.</text>
</comment>
<dbReference type="Pfam" id="PF13847">
    <property type="entry name" value="Methyltransf_31"/>
    <property type="match status" value="1"/>
</dbReference>
<dbReference type="CDD" id="cd02440">
    <property type="entry name" value="AdoMet_MTases"/>
    <property type="match status" value="1"/>
</dbReference>
<dbReference type="SUPFAM" id="SSF53335">
    <property type="entry name" value="S-adenosyl-L-methionine-dependent methyltransferases"/>
    <property type="match status" value="1"/>
</dbReference>
<name>A0AAW9RD03_9GAMM</name>
<keyword evidence="2" id="KW-0489">Methyltransferase</keyword>
<gene>
    <name evidence="2" type="ORF">WB794_12640</name>
</gene>
<dbReference type="InterPro" id="IPR025714">
    <property type="entry name" value="Methyltranfer_dom"/>
</dbReference>
<dbReference type="GO" id="GO:0032259">
    <property type="term" value="P:methylation"/>
    <property type="evidence" value="ECO:0007669"/>
    <property type="project" value="UniProtKB-KW"/>
</dbReference>
<evidence type="ECO:0000259" key="1">
    <source>
        <dbReference type="Pfam" id="PF13847"/>
    </source>
</evidence>
<dbReference type="EMBL" id="JBBDHC010000022">
    <property type="protein sequence ID" value="MEJ1250519.1"/>
    <property type="molecule type" value="Genomic_DNA"/>
</dbReference>
<evidence type="ECO:0000313" key="3">
    <source>
        <dbReference type="Proteomes" id="UP001364472"/>
    </source>
</evidence>
<keyword evidence="3" id="KW-1185">Reference proteome</keyword>
<reference evidence="2 3" key="1">
    <citation type="journal article" date="2016" name="Antonie Van Leeuwenhoek">
        <title>Denitratimonas tolerans gen. nov., sp. nov., a denitrifying bacterium isolated from a bioreactor for tannery wastewater treatment.</title>
        <authorList>
            <person name="Han S.I."/>
            <person name="Kim J.O."/>
            <person name="Lee Y.R."/>
            <person name="Ekpeghere K.I."/>
            <person name="Koh S.C."/>
            <person name="Whang K.S."/>
        </authorList>
    </citation>
    <scope>NUCLEOTIDE SEQUENCE [LARGE SCALE GENOMIC DNA]</scope>
    <source>
        <strain evidence="2 3">KACC 17565</strain>
    </source>
</reference>
<feature type="domain" description="Methyltransferase" evidence="1">
    <location>
        <begin position="90"/>
        <end position="199"/>
    </location>
</feature>
<sequence length="372" mass="42288">MILKKLFRRFRAGNPEPGPAPVDSDYRLRVSKELEIFQEQVDVNALPEIFHYWSNKYLRPMLEAYGYSHPDAFFAHYIRQCVAGSEEVGTIISLGSGNCDTEVRVARILFDQGVRNFRIQCLDMNPAMLQRGGDYAASEGLEAHVVTRVTDLNCWRQDEPVAGVMANQSLHHFVALESIFDEVARILPPEGRFIISDMIGRNGHQRWPEALEIVREFWRELPPEYRYNLQLQRQEEVYMDWDCSTEGFEGIRAQDILPLLLERFHFHAFIGFGNVIDPFIDRGFGHHFDAESPRDRGFIDRVHAADEAAILSGQITPTHMMAVLGIGTHSLTTEFSRGLAPDQCIRPPARIVPVALCRPNLCPAAQAPDART</sequence>
<accession>A0AAW9RD03</accession>
<dbReference type="InterPro" id="IPR029063">
    <property type="entry name" value="SAM-dependent_MTases_sf"/>
</dbReference>
<dbReference type="RefSeq" id="WP_337336222.1">
    <property type="nucleotide sequence ID" value="NZ_JBBDHC010000022.1"/>
</dbReference>
<evidence type="ECO:0000313" key="2">
    <source>
        <dbReference type="EMBL" id="MEJ1250519.1"/>
    </source>
</evidence>
<dbReference type="AlphaFoldDB" id="A0AAW9RD03"/>